<comment type="caution">
    <text evidence="1">The sequence shown here is derived from an EMBL/GenBank/DDBJ whole genome shotgun (WGS) entry which is preliminary data.</text>
</comment>
<organism evidence="1">
    <name type="scientific">marine sediment metagenome</name>
    <dbReference type="NCBI Taxonomy" id="412755"/>
    <lineage>
        <taxon>unclassified sequences</taxon>
        <taxon>metagenomes</taxon>
        <taxon>ecological metagenomes</taxon>
    </lineage>
</organism>
<evidence type="ECO:0000313" key="1">
    <source>
        <dbReference type="EMBL" id="KKL80560.1"/>
    </source>
</evidence>
<dbReference type="EMBL" id="LAZR01022812">
    <property type="protein sequence ID" value="KKL80560.1"/>
    <property type="molecule type" value="Genomic_DNA"/>
</dbReference>
<accession>A0A0F9HFV8</accession>
<gene>
    <name evidence="1" type="ORF">LCGC14_2003540</name>
</gene>
<name>A0A0F9HFV8_9ZZZZ</name>
<proteinExistence type="predicted"/>
<protein>
    <submittedName>
        <fullName evidence="1">Uncharacterized protein</fullName>
    </submittedName>
</protein>
<reference evidence="1" key="1">
    <citation type="journal article" date="2015" name="Nature">
        <title>Complex archaea that bridge the gap between prokaryotes and eukaryotes.</title>
        <authorList>
            <person name="Spang A."/>
            <person name="Saw J.H."/>
            <person name="Jorgensen S.L."/>
            <person name="Zaremba-Niedzwiedzka K."/>
            <person name="Martijn J."/>
            <person name="Lind A.E."/>
            <person name="van Eijk R."/>
            <person name="Schleper C."/>
            <person name="Guy L."/>
            <person name="Ettema T.J."/>
        </authorList>
    </citation>
    <scope>NUCLEOTIDE SEQUENCE</scope>
</reference>
<dbReference type="AlphaFoldDB" id="A0A0F9HFV8"/>
<sequence>MAISRLKTWIAGEVLSASDLNGEFNNIVNNGEDLGWPATKSKDLDGQSLLLDSDADSHFTADTDDRLDLALAGVDLFRWNGTVATPVNGLDWVASATGVAVRVKATGTDAAGNARSVRRTIRIKR</sequence>